<dbReference type="OrthoDB" id="4779309at2759"/>
<gene>
    <name evidence="1" type="ORF">SAMD00023353_1100810</name>
</gene>
<organism evidence="1">
    <name type="scientific">Rosellinia necatrix</name>
    <name type="common">White root-rot fungus</name>
    <dbReference type="NCBI Taxonomy" id="77044"/>
    <lineage>
        <taxon>Eukaryota</taxon>
        <taxon>Fungi</taxon>
        <taxon>Dikarya</taxon>
        <taxon>Ascomycota</taxon>
        <taxon>Pezizomycotina</taxon>
        <taxon>Sordariomycetes</taxon>
        <taxon>Xylariomycetidae</taxon>
        <taxon>Xylariales</taxon>
        <taxon>Xylariaceae</taxon>
        <taxon>Rosellinia</taxon>
    </lineage>
</organism>
<accession>A0A1S8A7H8</accession>
<keyword evidence="2" id="KW-1185">Reference proteome</keyword>
<evidence type="ECO:0000313" key="1">
    <source>
        <dbReference type="EMBL" id="GAW25690.1"/>
    </source>
</evidence>
<dbReference type="Proteomes" id="UP000054516">
    <property type="component" value="Unassembled WGS sequence"/>
</dbReference>
<protein>
    <submittedName>
        <fullName evidence="1">Uncharacterized protein</fullName>
    </submittedName>
</protein>
<name>A0A1S8A7H8_ROSNE</name>
<reference evidence="1" key="1">
    <citation type="submission" date="2016-03" db="EMBL/GenBank/DDBJ databases">
        <title>Draft genome sequence of Rosellinia necatrix.</title>
        <authorList>
            <person name="Kanematsu S."/>
        </authorList>
    </citation>
    <scope>NUCLEOTIDE SEQUENCE [LARGE SCALE GENOMIC DNA]</scope>
    <source>
        <strain evidence="1">W97</strain>
    </source>
</reference>
<dbReference type="AlphaFoldDB" id="A0A1S8A7H8"/>
<sequence>MVFCINDRLRVYIVLARLDSLDHPHENPRQGKSCGQLRAALRSFVLMQPGETEASPFNTLTRPNDLEAPVNGEPLTPLLVPEFRLMDSSENVDWENPRNAHDMIPPHTEWRISIIGVANIYISVERIFFDECDSENDPDDDDAPHRFLDAVDIVINSYMGNDGITNGE</sequence>
<dbReference type="STRING" id="77044.A0A1S8A7H8"/>
<dbReference type="EMBL" id="DF977456">
    <property type="protein sequence ID" value="GAW25690.1"/>
    <property type="molecule type" value="Genomic_DNA"/>
</dbReference>
<proteinExistence type="predicted"/>
<evidence type="ECO:0000313" key="2">
    <source>
        <dbReference type="Proteomes" id="UP000054516"/>
    </source>
</evidence>